<evidence type="ECO:0000256" key="5">
    <source>
        <dbReference type="ARBA" id="ARBA00022452"/>
    </source>
</evidence>
<dbReference type="CDD" id="cd12820">
    <property type="entry name" value="LbR_YadA-like"/>
    <property type="match status" value="1"/>
</dbReference>
<feature type="compositionally biased region" description="Basic and acidic residues" evidence="12">
    <location>
        <begin position="1148"/>
        <end position="1164"/>
    </location>
</feature>
<gene>
    <name evidence="16" type="ORF">HMPREF9220_0567</name>
</gene>
<feature type="region of interest" description="Disordered" evidence="12">
    <location>
        <begin position="998"/>
        <end position="1025"/>
    </location>
</feature>
<feature type="domain" description="Trimeric autotransporter adhesin YadA-like head" evidence="14">
    <location>
        <begin position="771"/>
        <end position="797"/>
    </location>
</feature>
<dbReference type="Proteomes" id="UP000004594">
    <property type="component" value="Unassembled WGS sequence"/>
</dbReference>
<keyword evidence="11" id="KW-0175">Coiled coil</keyword>
<feature type="domain" description="Trimeric autotransporter adhesin YadA-like head" evidence="14">
    <location>
        <begin position="603"/>
        <end position="629"/>
    </location>
</feature>
<feature type="domain" description="Trimeric autotransporter adhesin YadA-like head" evidence="14">
    <location>
        <begin position="100"/>
        <end position="125"/>
    </location>
</feature>
<keyword evidence="8" id="KW-0653">Protein transport</keyword>
<dbReference type="InterPro" id="IPR008635">
    <property type="entry name" value="Coiled_stalk_dom"/>
</dbReference>
<evidence type="ECO:0000256" key="7">
    <source>
        <dbReference type="ARBA" id="ARBA00022729"/>
    </source>
</evidence>
<dbReference type="OrthoDB" id="1632201at2"/>
<feature type="compositionally biased region" description="Basic and acidic residues" evidence="12">
    <location>
        <begin position="1126"/>
        <end position="1141"/>
    </location>
</feature>
<evidence type="ECO:0000259" key="14">
    <source>
        <dbReference type="Pfam" id="PF05658"/>
    </source>
</evidence>
<organism evidence="16 17">
    <name type="scientific">Dialister micraerophilus UPII 345-E</name>
    <dbReference type="NCBI Taxonomy" id="910314"/>
    <lineage>
        <taxon>Bacteria</taxon>
        <taxon>Bacillati</taxon>
        <taxon>Bacillota</taxon>
        <taxon>Negativicutes</taxon>
        <taxon>Veillonellales</taxon>
        <taxon>Veillonellaceae</taxon>
        <taxon>Dialister</taxon>
    </lineage>
</organism>
<keyword evidence="9" id="KW-0472">Membrane</keyword>
<feature type="compositionally biased region" description="Low complexity" evidence="12">
    <location>
        <begin position="1111"/>
        <end position="1124"/>
    </location>
</feature>
<feature type="domain" description="Trimeric autotransporter adhesin YadA-like head" evidence="14">
    <location>
        <begin position="75"/>
        <end position="97"/>
    </location>
</feature>
<proteinExistence type="inferred from homology"/>
<keyword evidence="10" id="KW-0998">Cell outer membrane</keyword>
<feature type="domain" description="Trimeric autotransporter adhesin YadA-like stalk" evidence="15">
    <location>
        <begin position="535"/>
        <end position="572"/>
    </location>
</feature>
<name>E4L911_9FIRM</name>
<keyword evidence="4" id="KW-0813">Transport</keyword>
<evidence type="ECO:0000256" key="10">
    <source>
        <dbReference type="ARBA" id="ARBA00023237"/>
    </source>
</evidence>
<evidence type="ECO:0000256" key="3">
    <source>
        <dbReference type="ARBA" id="ARBA00005848"/>
    </source>
</evidence>
<feature type="domain" description="Trimeric autotransporter adhesin YadA-like C-terminal membrane anchor" evidence="13">
    <location>
        <begin position="1209"/>
        <end position="1266"/>
    </location>
</feature>
<dbReference type="Pfam" id="PF05658">
    <property type="entry name" value="YadA_head"/>
    <property type="match status" value="8"/>
</dbReference>
<dbReference type="EMBL" id="AENT01000017">
    <property type="protein sequence ID" value="EFR42730.1"/>
    <property type="molecule type" value="Genomic_DNA"/>
</dbReference>
<feature type="region of interest" description="Disordered" evidence="12">
    <location>
        <begin position="1103"/>
        <end position="1164"/>
    </location>
</feature>
<protein>
    <submittedName>
        <fullName evidence="16">Hep/Hag repeat protein</fullName>
    </submittedName>
</protein>
<dbReference type="Pfam" id="PF03895">
    <property type="entry name" value="YadA_anchor"/>
    <property type="match status" value="1"/>
</dbReference>
<evidence type="ECO:0000256" key="2">
    <source>
        <dbReference type="ARBA" id="ARBA00004442"/>
    </source>
</evidence>
<comment type="caution">
    <text evidence="16">The sequence shown here is derived from an EMBL/GenBank/DDBJ whole genome shotgun (WGS) entry which is preliminary data.</text>
</comment>
<feature type="domain" description="Trimeric autotransporter adhesin YadA-like stalk" evidence="15">
    <location>
        <begin position="911"/>
        <end position="935"/>
    </location>
</feature>
<keyword evidence="5" id="KW-1134">Transmembrane beta strand</keyword>
<feature type="compositionally biased region" description="Basic and acidic residues" evidence="12">
    <location>
        <begin position="998"/>
        <end position="1009"/>
    </location>
</feature>
<feature type="domain" description="Trimeric autotransporter adhesin YadA-like stalk" evidence="15">
    <location>
        <begin position="268"/>
        <end position="307"/>
    </location>
</feature>
<dbReference type="Pfam" id="PF05662">
    <property type="entry name" value="YadA_stalk"/>
    <property type="match status" value="3"/>
</dbReference>
<evidence type="ECO:0000256" key="9">
    <source>
        <dbReference type="ARBA" id="ARBA00023136"/>
    </source>
</evidence>
<feature type="domain" description="Trimeric autotransporter adhesin YadA-like head" evidence="14">
    <location>
        <begin position="701"/>
        <end position="723"/>
    </location>
</feature>
<dbReference type="RefSeq" id="WP_007554621.1">
    <property type="nucleotide sequence ID" value="NZ_AENT01000017.1"/>
</dbReference>
<dbReference type="InterPro" id="IPR005594">
    <property type="entry name" value="YadA_C"/>
</dbReference>
<dbReference type="SUPFAM" id="SSF54523">
    <property type="entry name" value="Pili subunits"/>
    <property type="match status" value="1"/>
</dbReference>
<feature type="region of interest" description="Disordered" evidence="12">
    <location>
        <begin position="1055"/>
        <end position="1077"/>
    </location>
</feature>
<reference evidence="16 17" key="1">
    <citation type="submission" date="2010-11" db="EMBL/GenBank/DDBJ databases">
        <authorList>
            <person name="Durkin A.S."/>
            <person name="Madupu R."/>
            <person name="Torralba M."/>
            <person name="Gillis M."/>
            <person name="Methe B."/>
            <person name="Sutton G."/>
            <person name="Nelson K.E."/>
        </authorList>
    </citation>
    <scope>NUCLEOTIDE SEQUENCE [LARGE SCALE GENOMIC DNA]</scope>
    <source>
        <strain evidence="16 17">UPII 345-E</strain>
    </source>
</reference>
<evidence type="ECO:0000256" key="6">
    <source>
        <dbReference type="ARBA" id="ARBA00022692"/>
    </source>
</evidence>
<keyword evidence="6" id="KW-0812">Transmembrane</keyword>
<evidence type="ECO:0000313" key="17">
    <source>
        <dbReference type="Proteomes" id="UP000004594"/>
    </source>
</evidence>
<sequence length="1346" mass="141779">EKGNDNNIPGYYISDLIKKNDPKIAKYKEQFKNQLQGLDGHNQEAVLRYLIIADLNKSVQFATAVGNHSTVGASQGTALGFYSTVTGAYGTALGYNSVSTAYGAMAAGAYAKASTVGSVAIGFQSKVDNYGGVAIGSEATVGKKGGVALGNKSTADRGSGAIGYVFGADNSTLTKALEAPGNKARFDELKMKIKDEDVSAYNALVMTFKNAAKDSPEKEKAKQEIEKWKAAHPDFLKNVKARKNFENAWQSTYEAVSVGDVEKGITRQITGVAAGSEDTDAVNVAQLKAANSKIENNIKSITNLTTKVEKGGIKYFSVNPKTENLSTANISSDNSANDGATGLESMAIGKGARAAGQQSIVIGQDAVSEHHGGSIVIGQNAKASGDREWHGVVVGSRAEVTGGSGVALGNDSKVTAGGGIALGFGSLADREWNVLGYTPDRNANSLQDRLAGTEYDKLVKKLAPLITEHNQLVDDFNHENNPIKKKEKHEKYEAWLAAHPDYNADVKKRDMLKSAWKSGAGAVSVGNSALKATRQIIGVAAGSEDTDAVNVAQLKALNKKVDTNTETINNLNLKVGKGGVHYFSVKANDSGRPAGTNYDNDGATGDFAIAAGYSSVAAGANSIAVGFQAKSPGSSGVAVGNKASANNTSDIAMGINAESSGSWGVAIGGYSQAKGASGIALGQQAKAESQSGIAIGVQSEATGIWGVAIGQNAKAQASTSVAIACRAEAQNENSVAIGNLAKAIGATSTVIGAQATASGTWGTSVGFFAEASSENGTAIGVNSKARAKKGIALGAYSVADREGRRIGYSLGGDNSTIDNVLESVGLTEKYNQLESVVNPLIDEYKSLVGVLMKAADGSAEKAAAKENLKKWEMEHPDFMSATTEMKKILTAWRSGSGALSIGNEEYGITRQITGLAAGSEDTDAVNVAQLKALATLPMNFYFGGTKDKNTNVYTPGNTNWSMPLNEFRMDFGDGLKATQVEKDGKKYTLITLDKESLKGDPAFKGDKGESGQAGKDGTGTNGKDGKSAYEIWEAHVDKDGAQPNKGKTEQQFLDSLKGKDGKDGTGGTGTNGKDGKSAYEIWRDHTVDGQQPNKDKTEQQFLDSLKGKDGTNGTKGTDGTNGTNGKDGKSAYEIWRDHKENGAQPNKGKSEQDFLDSLKGKDGVGKDEVNEIKTEFKNEITKRMNEFNTESVRGDALGAALSALKPLDYDPYHRSQIMAGVSTYKGQEAIALGLAYYSNENTLLHAGLSYAGSSELMANAGISYRFGSSYDRKLLGERNKLMPQYKGGVISSVYVMQDEMAKLQKENTELKNEVKEANERTKQIENETNARIAKLEAQIQALIAAR</sequence>
<comment type="similarity">
    <text evidence="3">Belongs to the autotransporter-2 (AT-2) (TC 1.B.40) family.</text>
</comment>
<evidence type="ECO:0000256" key="12">
    <source>
        <dbReference type="SAM" id="MobiDB-lite"/>
    </source>
</evidence>
<dbReference type="eggNOG" id="COG5295">
    <property type="taxonomic scope" value="Bacteria"/>
</dbReference>
<comment type="subcellular location">
    <subcellularLocation>
        <location evidence="2">Cell outer membrane</location>
    </subcellularLocation>
    <subcellularLocation>
        <location evidence="1">Cell surface</location>
    </subcellularLocation>
</comment>
<dbReference type="InterPro" id="IPR008640">
    <property type="entry name" value="Adhesin_Head_dom"/>
</dbReference>
<evidence type="ECO:0000259" key="13">
    <source>
        <dbReference type="Pfam" id="PF03895"/>
    </source>
</evidence>
<dbReference type="SUPFAM" id="SSF101967">
    <property type="entry name" value="Adhesin YadA, collagen-binding domain"/>
    <property type="match status" value="4"/>
</dbReference>
<dbReference type="Gene3D" id="3.30.1300.30">
    <property type="entry name" value="GSPII I/J protein-like"/>
    <property type="match status" value="1"/>
</dbReference>
<dbReference type="InterPro" id="IPR011049">
    <property type="entry name" value="Serralysin-like_metalloprot_C"/>
</dbReference>
<feature type="domain" description="Trimeric autotransporter adhesin YadA-like head" evidence="14">
    <location>
        <begin position="373"/>
        <end position="387"/>
    </location>
</feature>
<evidence type="ECO:0000259" key="15">
    <source>
        <dbReference type="Pfam" id="PF05662"/>
    </source>
</evidence>
<evidence type="ECO:0000256" key="8">
    <source>
        <dbReference type="ARBA" id="ARBA00022927"/>
    </source>
</evidence>
<keyword evidence="7" id="KW-0732">Signal</keyword>
<dbReference type="GO" id="GO:0015031">
    <property type="term" value="P:protein transport"/>
    <property type="evidence" value="ECO:0007669"/>
    <property type="project" value="UniProtKB-KW"/>
</dbReference>
<feature type="domain" description="Trimeric autotransporter adhesin YadA-like head" evidence="14">
    <location>
        <begin position="340"/>
        <end position="366"/>
    </location>
</feature>
<feature type="domain" description="Trimeric autotransporter adhesin YadA-like head" evidence="14">
    <location>
        <begin position="673"/>
        <end position="697"/>
    </location>
</feature>
<dbReference type="InterPro" id="IPR045584">
    <property type="entry name" value="Pilin-like"/>
</dbReference>
<evidence type="ECO:0000313" key="16">
    <source>
        <dbReference type="EMBL" id="EFR42730.1"/>
    </source>
</evidence>
<evidence type="ECO:0000256" key="1">
    <source>
        <dbReference type="ARBA" id="ARBA00004241"/>
    </source>
</evidence>
<evidence type="ECO:0000256" key="11">
    <source>
        <dbReference type="SAM" id="Coils"/>
    </source>
</evidence>
<dbReference type="Gene3D" id="2.150.10.10">
    <property type="entry name" value="Serralysin-like metalloprotease, C-terminal"/>
    <property type="match status" value="7"/>
</dbReference>
<feature type="non-terminal residue" evidence="16">
    <location>
        <position position="1"/>
    </location>
</feature>
<feature type="coiled-coil region" evidence="11">
    <location>
        <begin position="1293"/>
        <end position="1345"/>
    </location>
</feature>
<evidence type="ECO:0000256" key="4">
    <source>
        <dbReference type="ARBA" id="ARBA00022448"/>
    </source>
</evidence>
<dbReference type="GO" id="GO:0009279">
    <property type="term" value="C:cell outer membrane"/>
    <property type="evidence" value="ECO:0007669"/>
    <property type="project" value="UniProtKB-SubCell"/>
</dbReference>
<accession>E4L911</accession>
<dbReference type="GO" id="GO:0009986">
    <property type="term" value="C:cell surface"/>
    <property type="evidence" value="ECO:0007669"/>
    <property type="project" value="UniProtKB-SubCell"/>
</dbReference>